<name>A0AA37X223_9RHOB</name>
<accession>A0AA37X223</accession>
<evidence type="ECO:0008006" key="4">
    <source>
        <dbReference type="Google" id="ProtNLM"/>
    </source>
</evidence>
<proteinExistence type="predicted"/>
<dbReference type="Proteomes" id="UP001157355">
    <property type="component" value="Unassembled WGS sequence"/>
</dbReference>
<keyword evidence="3" id="KW-1185">Reference proteome</keyword>
<comment type="caution">
    <text evidence="2">The sequence shown here is derived from an EMBL/GenBank/DDBJ whole genome shotgun (WGS) entry which is preliminary data.</text>
</comment>
<feature type="transmembrane region" description="Helical" evidence="1">
    <location>
        <begin position="25"/>
        <end position="58"/>
    </location>
</feature>
<evidence type="ECO:0000313" key="3">
    <source>
        <dbReference type="Proteomes" id="UP001157355"/>
    </source>
</evidence>
<sequence>MGCVWVIAATITAMLPMKRQMVPGMTLIVLAPVLLIWIGLAHGLLWVGLGLLAFLSMFRRPLIYFARRGLGLPVELPVDLQK</sequence>
<evidence type="ECO:0000256" key="1">
    <source>
        <dbReference type="SAM" id="Phobius"/>
    </source>
</evidence>
<dbReference type="InterPro" id="IPR018919">
    <property type="entry name" value="DUF2484"/>
</dbReference>
<organism evidence="2 3">
    <name type="scientific">Cypionkella aquatica</name>
    <dbReference type="NCBI Taxonomy" id="1756042"/>
    <lineage>
        <taxon>Bacteria</taxon>
        <taxon>Pseudomonadati</taxon>
        <taxon>Pseudomonadota</taxon>
        <taxon>Alphaproteobacteria</taxon>
        <taxon>Rhodobacterales</taxon>
        <taxon>Paracoccaceae</taxon>
        <taxon>Cypionkella</taxon>
    </lineage>
</organism>
<dbReference type="AlphaFoldDB" id="A0AA37X223"/>
<dbReference type="EMBL" id="BSPP01000011">
    <property type="protein sequence ID" value="GLS88307.1"/>
    <property type="molecule type" value="Genomic_DNA"/>
</dbReference>
<reference evidence="2 3" key="1">
    <citation type="journal article" date="2014" name="Int. J. Syst. Evol. Microbiol.">
        <title>Complete genome sequence of Corynebacterium casei LMG S-19264T (=DSM 44701T), isolated from a smear-ripened cheese.</title>
        <authorList>
            <consortium name="US DOE Joint Genome Institute (JGI-PGF)"/>
            <person name="Walter F."/>
            <person name="Albersmeier A."/>
            <person name="Kalinowski J."/>
            <person name="Ruckert C."/>
        </authorList>
    </citation>
    <scope>NUCLEOTIDE SEQUENCE [LARGE SCALE GENOMIC DNA]</scope>
    <source>
        <strain evidence="2 3">NBRC 111766</strain>
    </source>
</reference>
<protein>
    <recommendedName>
        <fullName evidence="4">UDP-N-acetylmuramate--alanine ligase</fullName>
    </recommendedName>
</protein>
<keyword evidence="1" id="KW-0812">Transmembrane</keyword>
<gene>
    <name evidence="2" type="ORF">GCM10010873_32810</name>
</gene>
<evidence type="ECO:0000313" key="2">
    <source>
        <dbReference type="EMBL" id="GLS88307.1"/>
    </source>
</evidence>
<dbReference type="Pfam" id="PF10658">
    <property type="entry name" value="DUF2484"/>
    <property type="match status" value="1"/>
</dbReference>
<keyword evidence="1" id="KW-1133">Transmembrane helix</keyword>
<keyword evidence="1" id="KW-0472">Membrane</keyword>